<dbReference type="Gene3D" id="2.30.110.10">
    <property type="entry name" value="Electron Transport, Fmn-binding Protein, Chain A"/>
    <property type="match status" value="1"/>
</dbReference>
<evidence type="ECO:0000313" key="1">
    <source>
        <dbReference type="EMBL" id="MBO3731543.1"/>
    </source>
</evidence>
<organism evidence="1 2">
    <name type="scientific">Glycomyces niveus</name>
    <dbReference type="NCBI Taxonomy" id="2820287"/>
    <lineage>
        <taxon>Bacteria</taxon>
        <taxon>Bacillati</taxon>
        <taxon>Actinomycetota</taxon>
        <taxon>Actinomycetes</taxon>
        <taxon>Glycomycetales</taxon>
        <taxon>Glycomycetaceae</taxon>
        <taxon>Glycomyces</taxon>
    </lineage>
</organism>
<evidence type="ECO:0000313" key="2">
    <source>
        <dbReference type="Proteomes" id="UP000681341"/>
    </source>
</evidence>
<comment type="caution">
    <text evidence="1">The sequence shown here is derived from an EMBL/GenBank/DDBJ whole genome shotgun (WGS) entry which is preliminary data.</text>
</comment>
<dbReference type="EMBL" id="JAGFNP010000001">
    <property type="protein sequence ID" value="MBO3731543.1"/>
    <property type="molecule type" value="Genomic_DNA"/>
</dbReference>
<dbReference type="Pfam" id="PF12900">
    <property type="entry name" value="Pyridox_ox_2"/>
    <property type="match status" value="1"/>
</dbReference>
<reference evidence="1 2" key="1">
    <citation type="submission" date="2021-03" db="EMBL/GenBank/DDBJ databases">
        <title>Glycomyces sp. nov., a novel actinomycete isolated from soil.</title>
        <authorList>
            <person name="Yang X."/>
            <person name="Xu X."/>
        </authorList>
    </citation>
    <scope>NUCLEOTIDE SEQUENCE [LARGE SCALE GENOMIC DNA]</scope>
    <source>
        <strain evidence="1 2">NEAU-S30</strain>
    </source>
</reference>
<sequence length="142" mass="15506">MENKRVPVELDAEAALGLLEGAEFGRIAFIADGIPTIRPLNHVLLDSRIVLFTRHTSALGRAVRRQADLQVTYQADRIEPRTRLGWSVLVTGTAADISREPHAAQIGLQVESWMKHPLDMVIAIEPHKVTGLRLAAGSGGSR</sequence>
<protein>
    <submittedName>
        <fullName evidence="1">Pyridoxamine 5'-phosphate oxidase family protein</fullName>
    </submittedName>
</protein>
<dbReference type="InterPro" id="IPR024747">
    <property type="entry name" value="Pyridox_Oxase-rel"/>
</dbReference>
<dbReference type="InterPro" id="IPR012349">
    <property type="entry name" value="Split_barrel_FMN-bd"/>
</dbReference>
<accession>A0ABS3TYG2</accession>
<name>A0ABS3TYG2_9ACTN</name>
<proteinExistence type="predicted"/>
<dbReference type="RefSeq" id="WP_208494238.1">
    <property type="nucleotide sequence ID" value="NZ_JAGFNP010000001.1"/>
</dbReference>
<dbReference type="SUPFAM" id="SSF50475">
    <property type="entry name" value="FMN-binding split barrel"/>
    <property type="match status" value="1"/>
</dbReference>
<dbReference type="Proteomes" id="UP000681341">
    <property type="component" value="Unassembled WGS sequence"/>
</dbReference>
<gene>
    <name evidence="1" type="ORF">J5V16_01835</name>
</gene>
<keyword evidence="2" id="KW-1185">Reference proteome</keyword>